<dbReference type="GeneID" id="90983501"/>
<keyword evidence="1" id="KW-1133">Transmembrane helix</keyword>
<evidence type="ECO:0000256" key="1">
    <source>
        <dbReference type="SAM" id="Phobius"/>
    </source>
</evidence>
<dbReference type="PIRSF" id="PIRSF003203">
    <property type="entry name" value="AzlD"/>
    <property type="match status" value="1"/>
</dbReference>
<dbReference type="InterPro" id="IPR008407">
    <property type="entry name" value="Brnchd-chn_aa_trnsp_AzlD"/>
</dbReference>
<feature type="transmembrane region" description="Helical" evidence="1">
    <location>
        <begin position="88"/>
        <end position="107"/>
    </location>
</feature>
<protein>
    <submittedName>
        <fullName evidence="2">Branched-chain amino acid transporter AzlD</fullName>
    </submittedName>
</protein>
<comment type="caution">
    <text evidence="2">The sequence shown here is derived from an EMBL/GenBank/DDBJ whole genome shotgun (WGS) entry which is preliminary data.</text>
</comment>
<dbReference type="eggNOG" id="COG1687">
    <property type="taxonomic scope" value="Bacteria"/>
</dbReference>
<evidence type="ECO:0000313" key="3">
    <source>
        <dbReference type="Proteomes" id="UP000027665"/>
    </source>
</evidence>
<dbReference type="STRING" id="2754.EH55_04140"/>
<evidence type="ECO:0000313" key="2">
    <source>
        <dbReference type="EMBL" id="KEJ92205.1"/>
    </source>
</evidence>
<sequence>MPADSYILSMTLVIAAVTMLTRFLPFILFRRKTPPAVIYLSGVLPYAIMGMLVVYCLKNVSLLAAPHGAPEALSLAVVVLLHRWKRNMLLSVLGGTLLYMWLVQSVFA</sequence>
<feature type="transmembrane region" description="Helical" evidence="1">
    <location>
        <begin position="36"/>
        <end position="55"/>
    </location>
</feature>
<dbReference type="Proteomes" id="UP000027665">
    <property type="component" value="Unassembled WGS sequence"/>
</dbReference>
<gene>
    <name evidence="2" type="ORF">EH55_04140</name>
</gene>
<dbReference type="RefSeq" id="WP_037975889.1">
    <property type="nucleotide sequence ID" value="NZ_CALIAO010000050.1"/>
</dbReference>
<dbReference type="EMBL" id="JMKI01000031">
    <property type="protein sequence ID" value="KEJ92205.1"/>
    <property type="molecule type" value="Genomic_DNA"/>
</dbReference>
<keyword evidence="1" id="KW-0472">Membrane</keyword>
<dbReference type="OrthoDB" id="308265at2"/>
<proteinExistence type="predicted"/>
<keyword evidence="3" id="KW-1185">Reference proteome</keyword>
<dbReference type="AlphaFoldDB" id="A0A073IRK9"/>
<dbReference type="PATRIC" id="fig|2754.20.peg.6"/>
<accession>A0A073IRK9</accession>
<name>A0A073IRK9_9BACT</name>
<dbReference type="Pfam" id="PF05437">
    <property type="entry name" value="AzlD"/>
    <property type="match status" value="1"/>
</dbReference>
<feature type="transmembrane region" description="Helical" evidence="1">
    <location>
        <begin position="61"/>
        <end position="81"/>
    </location>
</feature>
<reference evidence="2 3" key="1">
    <citation type="submission" date="2014-04" db="EMBL/GenBank/DDBJ databases">
        <title>Draft Genome Sequence of Synergistes jonesii.</title>
        <authorList>
            <person name="Coil D.A."/>
            <person name="Eisen J.A."/>
            <person name="Holland-Moritz H.E."/>
        </authorList>
    </citation>
    <scope>NUCLEOTIDE SEQUENCE [LARGE SCALE GENOMIC DNA]</scope>
    <source>
        <strain evidence="2 3">78-1</strain>
    </source>
</reference>
<keyword evidence="1" id="KW-0812">Transmembrane</keyword>
<organism evidence="2 3">
    <name type="scientific">Synergistes jonesii</name>
    <dbReference type="NCBI Taxonomy" id="2754"/>
    <lineage>
        <taxon>Bacteria</taxon>
        <taxon>Thermotogati</taxon>
        <taxon>Synergistota</taxon>
        <taxon>Synergistia</taxon>
        <taxon>Synergistales</taxon>
        <taxon>Synergistaceae</taxon>
        <taxon>Synergistes</taxon>
    </lineage>
</organism>
<feature type="transmembrane region" description="Helical" evidence="1">
    <location>
        <begin position="6"/>
        <end position="29"/>
    </location>
</feature>